<feature type="binding site" evidence="6">
    <location>
        <position position="184"/>
    </location>
    <ligand>
        <name>substrate</name>
    </ligand>
</feature>
<sequence length="491" mass="56960">MKHQIVPTTIILFGATGDLSQRKLFPSLYHLYIYNKLPSNFCIVGTSRKDLTDHDFRQMIKESISKKSFDFTHLDEFLTHLYYSQQDVLSEESYIKLNQKVNDLESKYDIPQNRIFYLALAPKLFNDVTDFLDSSGLTTVKGYKRLIVEKPFGDSLNSAIQLNNEISTTFKEHEIFRIDHYLGKDMIQNIEVIRFANSIFEPLWNNHYISNIQITAAESIGVLDRASYYDQSGALKDMFQNHLLQIVALLAMEPPISLSSEDIRNEKVKALKSIKLPTKQQVLSDYIRGQYDSGNISDESVKSYREEDGISNTSNTDTFIAAKIMIDNFRWAGVPFYIRTGKRMKEKSTRIVIEFKEVPLNLYYQSEEKLDSNLLIINVQPEERIEFTLNAKHYSEGMSTKPVKLHYDLVQDQEYHPFDAYESLLYDCLLGDSTNFTHFDELIASWNLVDCIHDVWQQHKPSFPNYRAGSQGPRQSELLLSKDGFAWWENN</sequence>
<feature type="domain" description="Glucose-6-phosphate dehydrogenase C-terminal" evidence="8">
    <location>
        <begin position="192"/>
        <end position="488"/>
    </location>
</feature>
<dbReference type="GO" id="GO:0005829">
    <property type="term" value="C:cytosol"/>
    <property type="evidence" value="ECO:0007669"/>
    <property type="project" value="TreeGrafter"/>
</dbReference>
<feature type="binding site" evidence="6">
    <location>
        <position position="150"/>
    </location>
    <ligand>
        <name>NADP(+)</name>
        <dbReference type="ChEBI" id="CHEBI:58349"/>
    </ligand>
</feature>
<dbReference type="GO" id="GO:0009051">
    <property type="term" value="P:pentose-phosphate shunt, oxidative branch"/>
    <property type="evidence" value="ECO:0007669"/>
    <property type="project" value="TreeGrafter"/>
</dbReference>
<feature type="active site" description="Proton acceptor" evidence="6">
    <location>
        <position position="242"/>
    </location>
</feature>
<keyword evidence="4 6" id="KW-0560">Oxidoreductase</keyword>
<feature type="binding site" evidence="6">
    <location>
        <position position="48"/>
    </location>
    <ligand>
        <name>NADP(+)</name>
        <dbReference type="ChEBI" id="CHEBI:58349"/>
    </ligand>
</feature>
<evidence type="ECO:0000259" key="8">
    <source>
        <dbReference type="Pfam" id="PF02781"/>
    </source>
</evidence>
<keyword evidence="5 6" id="KW-0119">Carbohydrate metabolism</keyword>
<protein>
    <recommendedName>
        <fullName evidence="6">Glucose-6-phosphate 1-dehydrogenase</fullName>
        <shortName evidence="6">G6PD</shortName>
        <ecNumber evidence="6">1.1.1.49</ecNumber>
    </recommendedName>
</protein>
<dbReference type="PIRSF" id="PIRSF000110">
    <property type="entry name" value="G6PD"/>
    <property type="match status" value="1"/>
</dbReference>
<dbReference type="InterPro" id="IPR001282">
    <property type="entry name" value="G6P_DH"/>
</dbReference>
<dbReference type="HAMAP" id="MF_00966">
    <property type="entry name" value="G6PD"/>
    <property type="match status" value="1"/>
</dbReference>
<reference evidence="9 10" key="1">
    <citation type="submission" date="2018-11" db="EMBL/GenBank/DDBJ databases">
        <title>Genomic Encyclopedia of Type Strains, Phase IV (KMG-IV): sequencing the most valuable type-strain genomes for metagenomic binning, comparative biology and taxonomic classification.</title>
        <authorList>
            <person name="Goeker M."/>
        </authorList>
    </citation>
    <scope>NUCLEOTIDE SEQUENCE [LARGE SCALE GENOMIC DNA]</scope>
    <source>
        <strain evidence="9 10">DSM 29158</strain>
    </source>
</reference>
<dbReference type="Pfam" id="PF02781">
    <property type="entry name" value="G6PD_C"/>
    <property type="match status" value="1"/>
</dbReference>
<dbReference type="Pfam" id="PF00479">
    <property type="entry name" value="G6PD_N"/>
    <property type="match status" value="1"/>
</dbReference>
<comment type="caution">
    <text evidence="9">The sequence shown here is derived from an EMBL/GenBank/DDBJ whole genome shotgun (WGS) entry which is preliminary data.</text>
</comment>
<dbReference type="AlphaFoldDB" id="A0A3N5BSL9"/>
<evidence type="ECO:0000256" key="2">
    <source>
        <dbReference type="ARBA" id="ARBA00022526"/>
    </source>
</evidence>
<dbReference type="SUPFAM" id="SSF55347">
    <property type="entry name" value="Glyceraldehyde-3-phosphate dehydrogenase-like, C-terminal domain"/>
    <property type="match status" value="1"/>
</dbReference>
<feature type="binding site" evidence="6">
    <location>
        <position position="342"/>
    </location>
    <ligand>
        <name>substrate</name>
    </ligand>
</feature>
<comment type="pathway">
    <text evidence="1 6">Carbohydrate degradation; pentose phosphate pathway; D-ribulose 5-phosphate from D-glucose 6-phosphate (oxidative stage): step 1/3.</text>
</comment>
<feature type="binding site" evidence="6">
    <location>
        <position position="347"/>
    </location>
    <ligand>
        <name>substrate</name>
    </ligand>
</feature>
<comment type="similarity">
    <text evidence="6">Belongs to the glucose-6-phosphate dehydrogenase family.</text>
</comment>
<evidence type="ECO:0000256" key="5">
    <source>
        <dbReference type="ARBA" id="ARBA00023277"/>
    </source>
</evidence>
<dbReference type="GO" id="GO:0050661">
    <property type="term" value="F:NADP binding"/>
    <property type="evidence" value="ECO:0007669"/>
    <property type="project" value="UniProtKB-UniRule"/>
</dbReference>
<name>A0A3N5BSL9_9BACL</name>
<dbReference type="NCBIfam" id="TIGR00871">
    <property type="entry name" value="zwf"/>
    <property type="match status" value="1"/>
</dbReference>
<organism evidence="9 10">
    <name type="scientific">Abyssicoccus albus</name>
    <dbReference type="NCBI Taxonomy" id="1817405"/>
    <lineage>
        <taxon>Bacteria</taxon>
        <taxon>Bacillati</taxon>
        <taxon>Bacillota</taxon>
        <taxon>Bacilli</taxon>
        <taxon>Bacillales</taxon>
        <taxon>Abyssicoccaceae</taxon>
    </lineage>
</organism>
<dbReference type="InterPro" id="IPR022674">
    <property type="entry name" value="G6P_DH_NAD-bd"/>
</dbReference>
<dbReference type="GO" id="GO:0004345">
    <property type="term" value="F:glucose-6-phosphate dehydrogenase activity"/>
    <property type="evidence" value="ECO:0007669"/>
    <property type="project" value="UniProtKB-UniRule"/>
</dbReference>
<dbReference type="EC" id="1.1.1.49" evidence="6"/>
<dbReference type="EMBL" id="RKRK01000002">
    <property type="protein sequence ID" value="RPF58060.1"/>
    <property type="molecule type" value="Genomic_DNA"/>
</dbReference>
<evidence type="ECO:0000313" key="10">
    <source>
        <dbReference type="Proteomes" id="UP000277108"/>
    </source>
</evidence>
<keyword evidence="2 6" id="KW-0313">Glucose metabolism</keyword>
<accession>A0A3N5BSL9</accession>
<feature type="binding site" evidence="6">
    <location>
        <position position="237"/>
    </location>
    <ligand>
        <name>substrate</name>
    </ligand>
</feature>
<comment type="caution">
    <text evidence="6">Lacks conserved residue(s) required for the propagation of feature annotation.</text>
</comment>
<evidence type="ECO:0000256" key="4">
    <source>
        <dbReference type="ARBA" id="ARBA00023002"/>
    </source>
</evidence>
<comment type="function">
    <text evidence="6">Catalyzes the oxidation of glucose 6-phosphate to 6-phosphogluconolactone.</text>
</comment>
<evidence type="ECO:0000313" key="9">
    <source>
        <dbReference type="EMBL" id="RPF58060.1"/>
    </source>
</evidence>
<dbReference type="PRINTS" id="PR00079">
    <property type="entry name" value="G6PDHDRGNASE"/>
</dbReference>
<gene>
    <name evidence="6" type="primary">zwf</name>
    <name evidence="9" type="ORF">EDD62_0698</name>
</gene>
<feature type="binding site" evidence="6">
    <location>
        <begin position="87"/>
        <end position="88"/>
    </location>
    <ligand>
        <name>NADP(+)</name>
        <dbReference type="ChEBI" id="CHEBI:58349"/>
    </ligand>
</feature>
<dbReference type="SUPFAM" id="SSF51735">
    <property type="entry name" value="NAD(P)-binding Rossmann-fold domains"/>
    <property type="match status" value="1"/>
</dbReference>
<feature type="binding site" evidence="6">
    <location>
        <position position="180"/>
    </location>
    <ligand>
        <name>substrate</name>
    </ligand>
</feature>
<feature type="binding site" evidence="6">
    <location>
        <position position="218"/>
    </location>
    <ligand>
        <name>substrate</name>
    </ligand>
</feature>
<evidence type="ECO:0000256" key="3">
    <source>
        <dbReference type="ARBA" id="ARBA00022857"/>
    </source>
</evidence>
<comment type="catalytic activity">
    <reaction evidence="6">
        <text>D-glucose 6-phosphate + NADP(+) = 6-phospho-D-glucono-1,5-lactone + NADPH + H(+)</text>
        <dbReference type="Rhea" id="RHEA:15841"/>
        <dbReference type="ChEBI" id="CHEBI:15378"/>
        <dbReference type="ChEBI" id="CHEBI:57783"/>
        <dbReference type="ChEBI" id="CHEBI:57955"/>
        <dbReference type="ChEBI" id="CHEBI:58349"/>
        <dbReference type="ChEBI" id="CHEBI:61548"/>
        <dbReference type="EC" id="1.1.1.49"/>
    </reaction>
</comment>
<evidence type="ECO:0000256" key="6">
    <source>
        <dbReference type="HAMAP-Rule" id="MF_00966"/>
    </source>
</evidence>
<dbReference type="InterPro" id="IPR022675">
    <property type="entry name" value="G6P_DH_C"/>
</dbReference>
<dbReference type="UniPathway" id="UPA00115">
    <property type="reaction ID" value="UER00408"/>
</dbReference>
<feature type="domain" description="Glucose-6-phosphate dehydrogenase NAD-binding" evidence="7">
    <location>
        <begin position="11"/>
        <end position="189"/>
    </location>
</feature>
<dbReference type="PANTHER" id="PTHR23429:SF0">
    <property type="entry name" value="GLUCOSE-6-PHOSPHATE 1-DEHYDROGENASE"/>
    <property type="match status" value="1"/>
</dbReference>
<dbReference type="Gene3D" id="3.30.360.10">
    <property type="entry name" value="Dihydrodipicolinate Reductase, domain 2"/>
    <property type="match status" value="1"/>
</dbReference>
<keyword evidence="3 6" id="KW-0521">NADP</keyword>
<keyword evidence="10" id="KW-1185">Reference proteome</keyword>
<proteinExistence type="inferred from homology"/>
<dbReference type="Gene3D" id="3.40.50.720">
    <property type="entry name" value="NAD(P)-binding Rossmann-like Domain"/>
    <property type="match status" value="1"/>
</dbReference>
<dbReference type="PANTHER" id="PTHR23429">
    <property type="entry name" value="GLUCOSE-6-PHOSPHATE 1-DEHYDROGENASE G6PD"/>
    <property type="match status" value="1"/>
</dbReference>
<dbReference type="GO" id="GO:0006006">
    <property type="term" value="P:glucose metabolic process"/>
    <property type="evidence" value="ECO:0007669"/>
    <property type="project" value="UniProtKB-KW"/>
</dbReference>
<dbReference type="Proteomes" id="UP000277108">
    <property type="component" value="Unassembled WGS sequence"/>
</dbReference>
<evidence type="ECO:0000256" key="1">
    <source>
        <dbReference type="ARBA" id="ARBA00004937"/>
    </source>
</evidence>
<dbReference type="InterPro" id="IPR036291">
    <property type="entry name" value="NAD(P)-bd_dom_sf"/>
</dbReference>
<evidence type="ECO:0000259" key="7">
    <source>
        <dbReference type="Pfam" id="PF00479"/>
    </source>
</evidence>